<dbReference type="RefSeq" id="WP_005713960.1">
    <property type="nucleotide sequence ID" value="NZ_CP009237.1"/>
</dbReference>
<dbReference type="EMBL" id="CP041334">
    <property type="protein sequence ID" value="QKY73241.1"/>
    <property type="molecule type" value="Genomic_DNA"/>
</dbReference>
<evidence type="ECO:0000313" key="2">
    <source>
        <dbReference type="EMBL" id="QKY73241.1"/>
    </source>
</evidence>
<dbReference type="KEGG" id="hpak:JT17_00855"/>
<organism evidence="2 3">
    <name type="scientific">Glaesserella parasuis</name>
    <name type="common">Haemophilus parasuis</name>
    <dbReference type="NCBI Taxonomy" id="738"/>
    <lineage>
        <taxon>Bacteria</taxon>
        <taxon>Pseudomonadati</taxon>
        <taxon>Pseudomonadota</taxon>
        <taxon>Gammaproteobacteria</taxon>
        <taxon>Pasteurellales</taxon>
        <taxon>Pasteurellaceae</taxon>
        <taxon>Glaesserella</taxon>
    </lineage>
</organism>
<gene>
    <name evidence="2" type="ORF">FLK62_08315</name>
</gene>
<protein>
    <submittedName>
        <fullName evidence="2">Uncharacterized protein</fullName>
    </submittedName>
</protein>
<evidence type="ECO:0000256" key="1">
    <source>
        <dbReference type="SAM" id="MobiDB-lite"/>
    </source>
</evidence>
<accession>A0A6I5WPV2</accession>
<reference evidence="2 3" key="1">
    <citation type="submission" date="2019-06" db="EMBL/GenBank/DDBJ databases">
        <title>Complete genome sequence of Haemophilus parasuis HPS412.</title>
        <authorList>
            <person name="Yang S."/>
            <person name="Huang C."/>
        </authorList>
    </citation>
    <scope>NUCLEOTIDE SEQUENCE [LARGE SCALE GENOMIC DNA]</scope>
    <source>
        <strain evidence="2 3">HPS412</strain>
    </source>
</reference>
<proteinExistence type="predicted"/>
<evidence type="ECO:0000313" key="3">
    <source>
        <dbReference type="Proteomes" id="UP000509790"/>
    </source>
</evidence>
<feature type="compositionally biased region" description="Polar residues" evidence="1">
    <location>
        <begin position="44"/>
        <end position="57"/>
    </location>
</feature>
<name>A0A6I5WPV2_GLAPU</name>
<dbReference type="AlphaFoldDB" id="A0A6I5WPV2"/>
<dbReference type="Proteomes" id="UP000509790">
    <property type="component" value="Chromosome"/>
</dbReference>
<feature type="region of interest" description="Disordered" evidence="1">
    <location>
        <begin position="44"/>
        <end position="64"/>
    </location>
</feature>
<sequence length="64" mass="7316">MNKNAPYIREIVDRTKQVGGTRIVGKTKEEIQKNALLVLQQQLKQSNQNVRTQSPDQSRLLVVN</sequence>